<organism evidence="2 3">
    <name type="scientific">Phocaeicola coprophilus DSM 18228 = JCM 13818</name>
    <dbReference type="NCBI Taxonomy" id="547042"/>
    <lineage>
        <taxon>Bacteria</taxon>
        <taxon>Pseudomonadati</taxon>
        <taxon>Bacteroidota</taxon>
        <taxon>Bacteroidia</taxon>
        <taxon>Bacteroidales</taxon>
        <taxon>Bacteroidaceae</taxon>
        <taxon>Phocaeicola</taxon>
    </lineage>
</organism>
<feature type="domain" description="DUF4377" evidence="1">
    <location>
        <begin position="1"/>
        <end position="55"/>
    </location>
</feature>
<dbReference type="Proteomes" id="UP000014073">
    <property type="component" value="Unassembled WGS sequence"/>
</dbReference>
<keyword evidence="3" id="KW-1185">Reference proteome</keyword>
<sequence>MLVKEENMSEYSKVAMNGILGFNYEKGHEYVLKIEKTILAKPANDIRYKLLEIINDNVVKTTLVWDTFIDDSKEDEIDISSKYNGVQGWWDIANTPYIYVGAVFPENSFATSFDKEITGKKQSINLCFDFTEPYIAMMNDVRQNEYNKIIKEVIRSKEYQNFKYPTRPYIAKLTELKSLENVELYIDDNENFASILKKMGNKEFDINNTVSLCLGKVIFKGFTVSMDIPEKGIFVENPTNKDNLVYLRTLTYGTSAYFLIASKYPYNEIVSSLKGPFVKKQENEEVLNNSQIILLTISDIRQTADISNSFEALQNYLNNPFMSGETYGYPIFCKGMYVKDNSTFIPGK</sequence>
<dbReference type="eggNOG" id="ENOG503144H">
    <property type="taxonomic scope" value="Bacteria"/>
</dbReference>
<accession>S0F4F2</accession>
<dbReference type="InterPro" id="IPR036359">
    <property type="entry name" value="Thiol_cytolysin_sf"/>
</dbReference>
<reference evidence="2 3" key="1">
    <citation type="submission" date="2008-12" db="EMBL/GenBank/DDBJ databases">
        <authorList>
            <person name="Fulton L."/>
            <person name="Clifton S."/>
            <person name="Fulton B."/>
            <person name="Xu J."/>
            <person name="Minx P."/>
            <person name="Pepin K.H."/>
            <person name="Johnson M."/>
            <person name="Bhonagiri V."/>
            <person name="Nash W.E."/>
            <person name="Mardis E.R."/>
            <person name="Wilson R.K."/>
        </authorList>
    </citation>
    <scope>NUCLEOTIDE SEQUENCE [LARGE SCALE GENOMIC DNA]</scope>
    <source>
        <strain evidence="2 3">DSM 18228</strain>
    </source>
</reference>
<protein>
    <recommendedName>
        <fullName evidence="1">DUF4377 domain-containing protein</fullName>
    </recommendedName>
</protein>
<evidence type="ECO:0000313" key="2">
    <source>
        <dbReference type="EMBL" id="EEF74595.1"/>
    </source>
</evidence>
<proteinExistence type="predicted"/>
<dbReference type="HOGENOM" id="CLU_071778_0_0_10"/>
<gene>
    <name evidence="2" type="ORF">BACCOPRO_00054</name>
</gene>
<dbReference type="Pfam" id="PF14302">
    <property type="entry name" value="DUF4377"/>
    <property type="match status" value="1"/>
</dbReference>
<dbReference type="STRING" id="547042.BACCOPRO_00054"/>
<name>S0F4F2_9BACT</name>
<dbReference type="AlphaFoldDB" id="S0F4F2"/>
<dbReference type="EMBL" id="ACBW01000007">
    <property type="protein sequence ID" value="EEF74595.1"/>
    <property type="molecule type" value="Genomic_DNA"/>
</dbReference>
<dbReference type="InterPro" id="IPR025485">
    <property type="entry name" value="DUF4377"/>
</dbReference>
<dbReference type="GO" id="GO:0015485">
    <property type="term" value="F:cholesterol binding"/>
    <property type="evidence" value="ECO:0007669"/>
    <property type="project" value="InterPro"/>
</dbReference>
<evidence type="ECO:0000259" key="1">
    <source>
        <dbReference type="Pfam" id="PF14302"/>
    </source>
</evidence>
<dbReference type="SUPFAM" id="SSF56978">
    <property type="entry name" value="Perfringolysin"/>
    <property type="match status" value="1"/>
</dbReference>
<evidence type="ECO:0000313" key="3">
    <source>
        <dbReference type="Proteomes" id="UP000014073"/>
    </source>
</evidence>
<comment type="caution">
    <text evidence="2">The sequence shown here is derived from an EMBL/GenBank/DDBJ whole genome shotgun (WGS) entry which is preliminary data.</text>
</comment>